<dbReference type="Proteomes" id="UP000184073">
    <property type="component" value="Unassembled WGS sequence"/>
</dbReference>
<evidence type="ECO:0000313" key="1">
    <source>
        <dbReference type="EMBL" id="OJI98837.1"/>
    </source>
</evidence>
<dbReference type="VEuPathDB" id="FungiDB:ASPVEDRAFT_485005"/>
<proteinExistence type="predicted"/>
<gene>
    <name evidence="1" type="ORF">ASPVEDRAFT_485005</name>
</gene>
<accession>A0A1L9PBD2</accession>
<evidence type="ECO:0000313" key="2">
    <source>
        <dbReference type="Proteomes" id="UP000184073"/>
    </source>
</evidence>
<keyword evidence="2" id="KW-1185">Reference proteome</keyword>
<sequence length="112" mass="12115">MWPALAVATPMPVRNGASCPNRGSLMVEAPRRRSIISRAHVNGHPKLGLLPLTGVSPNLCLLFKLRNTFPRNSPLLFLPCVSPLCSIQSLLELLSPASGLSFSYNCHSGSFF</sequence>
<dbReference type="EMBL" id="KV878126">
    <property type="protein sequence ID" value="OJI98837.1"/>
    <property type="molecule type" value="Genomic_DNA"/>
</dbReference>
<dbReference type="AlphaFoldDB" id="A0A1L9PBD2"/>
<protein>
    <submittedName>
        <fullName evidence="1">Uncharacterized protein</fullName>
    </submittedName>
</protein>
<name>A0A1L9PBD2_ASPVE</name>
<organism evidence="1 2">
    <name type="scientific">Aspergillus versicolor CBS 583.65</name>
    <dbReference type="NCBI Taxonomy" id="1036611"/>
    <lineage>
        <taxon>Eukaryota</taxon>
        <taxon>Fungi</taxon>
        <taxon>Dikarya</taxon>
        <taxon>Ascomycota</taxon>
        <taxon>Pezizomycotina</taxon>
        <taxon>Eurotiomycetes</taxon>
        <taxon>Eurotiomycetidae</taxon>
        <taxon>Eurotiales</taxon>
        <taxon>Aspergillaceae</taxon>
        <taxon>Aspergillus</taxon>
        <taxon>Aspergillus subgen. Nidulantes</taxon>
    </lineage>
</organism>
<reference evidence="2" key="1">
    <citation type="journal article" date="2017" name="Genome Biol.">
        <title>Comparative genomics reveals high biological diversity and specific adaptations in the industrially and medically important fungal genus Aspergillus.</title>
        <authorList>
            <person name="de Vries R.P."/>
            <person name="Riley R."/>
            <person name="Wiebenga A."/>
            <person name="Aguilar-Osorio G."/>
            <person name="Amillis S."/>
            <person name="Uchima C.A."/>
            <person name="Anderluh G."/>
            <person name="Asadollahi M."/>
            <person name="Askin M."/>
            <person name="Barry K."/>
            <person name="Battaglia E."/>
            <person name="Bayram O."/>
            <person name="Benocci T."/>
            <person name="Braus-Stromeyer S.A."/>
            <person name="Caldana C."/>
            <person name="Canovas D."/>
            <person name="Cerqueira G.C."/>
            <person name="Chen F."/>
            <person name="Chen W."/>
            <person name="Choi C."/>
            <person name="Clum A."/>
            <person name="Dos Santos R.A."/>
            <person name="Damasio A.R."/>
            <person name="Diallinas G."/>
            <person name="Emri T."/>
            <person name="Fekete E."/>
            <person name="Flipphi M."/>
            <person name="Freyberg S."/>
            <person name="Gallo A."/>
            <person name="Gournas C."/>
            <person name="Habgood R."/>
            <person name="Hainaut M."/>
            <person name="Harispe M.L."/>
            <person name="Henrissat B."/>
            <person name="Hilden K.S."/>
            <person name="Hope R."/>
            <person name="Hossain A."/>
            <person name="Karabika E."/>
            <person name="Karaffa L."/>
            <person name="Karanyi Z."/>
            <person name="Krasevec N."/>
            <person name="Kuo A."/>
            <person name="Kusch H."/>
            <person name="LaButti K."/>
            <person name="Lagendijk E.L."/>
            <person name="Lapidus A."/>
            <person name="Levasseur A."/>
            <person name="Lindquist E."/>
            <person name="Lipzen A."/>
            <person name="Logrieco A.F."/>
            <person name="MacCabe A."/>
            <person name="Maekelae M.R."/>
            <person name="Malavazi I."/>
            <person name="Melin P."/>
            <person name="Meyer V."/>
            <person name="Mielnichuk N."/>
            <person name="Miskei M."/>
            <person name="Molnar A.P."/>
            <person name="Mule G."/>
            <person name="Ngan C.Y."/>
            <person name="Orejas M."/>
            <person name="Orosz E."/>
            <person name="Ouedraogo J.P."/>
            <person name="Overkamp K.M."/>
            <person name="Park H.-S."/>
            <person name="Perrone G."/>
            <person name="Piumi F."/>
            <person name="Punt P.J."/>
            <person name="Ram A.F."/>
            <person name="Ramon A."/>
            <person name="Rauscher S."/>
            <person name="Record E."/>
            <person name="Riano-Pachon D.M."/>
            <person name="Robert V."/>
            <person name="Roehrig J."/>
            <person name="Ruller R."/>
            <person name="Salamov A."/>
            <person name="Salih N.S."/>
            <person name="Samson R.A."/>
            <person name="Sandor E."/>
            <person name="Sanguinetti M."/>
            <person name="Schuetze T."/>
            <person name="Sepcic K."/>
            <person name="Shelest E."/>
            <person name="Sherlock G."/>
            <person name="Sophianopoulou V."/>
            <person name="Squina F.M."/>
            <person name="Sun H."/>
            <person name="Susca A."/>
            <person name="Todd R.B."/>
            <person name="Tsang A."/>
            <person name="Unkles S.E."/>
            <person name="van de Wiele N."/>
            <person name="van Rossen-Uffink D."/>
            <person name="Oliveira J.V."/>
            <person name="Vesth T.C."/>
            <person name="Visser J."/>
            <person name="Yu J.-H."/>
            <person name="Zhou M."/>
            <person name="Andersen M.R."/>
            <person name="Archer D.B."/>
            <person name="Baker S.E."/>
            <person name="Benoit I."/>
            <person name="Brakhage A.A."/>
            <person name="Braus G.H."/>
            <person name="Fischer R."/>
            <person name="Frisvad J.C."/>
            <person name="Goldman G.H."/>
            <person name="Houbraken J."/>
            <person name="Oakley B."/>
            <person name="Pocsi I."/>
            <person name="Scazzocchio C."/>
            <person name="Seiboth B."/>
            <person name="vanKuyk P.A."/>
            <person name="Wortman J."/>
            <person name="Dyer P.S."/>
            <person name="Grigoriev I.V."/>
        </authorList>
    </citation>
    <scope>NUCLEOTIDE SEQUENCE [LARGE SCALE GENOMIC DNA]</scope>
    <source>
        <strain evidence="2">CBS 583.65</strain>
    </source>
</reference>
<dbReference type="RefSeq" id="XP_040664600.1">
    <property type="nucleotide sequence ID" value="XM_040814015.1"/>
</dbReference>
<dbReference type="GeneID" id="63729526"/>